<keyword evidence="2" id="KW-0472">Membrane</keyword>
<evidence type="ECO:0000313" key="3">
    <source>
        <dbReference type="EMBL" id="KAI9278346.1"/>
    </source>
</evidence>
<feature type="compositionally biased region" description="Basic and acidic residues" evidence="1">
    <location>
        <begin position="129"/>
        <end position="138"/>
    </location>
</feature>
<name>A0AAD5KCB4_9FUNG</name>
<keyword evidence="2" id="KW-0812">Transmembrane</keyword>
<evidence type="ECO:0000256" key="2">
    <source>
        <dbReference type="SAM" id="Phobius"/>
    </source>
</evidence>
<feature type="transmembrane region" description="Helical" evidence="2">
    <location>
        <begin position="12"/>
        <end position="33"/>
    </location>
</feature>
<dbReference type="EMBL" id="JAIXMP010000001">
    <property type="protein sequence ID" value="KAI9278346.1"/>
    <property type="molecule type" value="Genomic_DNA"/>
</dbReference>
<organism evidence="3 4">
    <name type="scientific">Phascolomyces articulosus</name>
    <dbReference type="NCBI Taxonomy" id="60185"/>
    <lineage>
        <taxon>Eukaryota</taxon>
        <taxon>Fungi</taxon>
        <taxon>Fungi incertae sedis</taxon>
        <taxon>Mucoromycota</taxon>
        <taxon>Mucoromycotina</taxon>
        <taxon>Mucoromycetes</taxon>
        <taxon>Mucorales</taxon>
        <taxon>Lichtheimiaceae</taxon>
        <taxon>Phascolomyces</taxon>
    </lineage>
</organism>
<reference evidence="3" key="1">
    <citation type="journal article" date="2022" name="IScience">
        <title>Evolution of zygomycete secretomes and the origins of terrestrial fungal ecologies.</title>
        <authorList>
            <person name="Chang Y."/>
            <person name="Wang Y."/>
            <person name="Mondo S."/>
            <person name="Ahrendt S."/>
            <person name="Andreopoulos W."/>
            <person name="Barry K."/>
            <person name="Beard J."/>
            <person name="Benny G.L."/>
            <person name="Blankenship S."/>
            <person name="Bonito G."/>
            <person name="Cuomo C."/>
            <person name="Desiro A."/>
            <person name="Gervers K.A."/>
            <person name="Hundley H."/>
            <person name="Kuo A."/>
            <person name="LaButti K."/>
            <person name="Lang B.F."/>
            <person name="Lipzen A."/>
            <person name="O'Donnell K."/>
            <person name="Pangilinan J."/>
            <person name="Reynolds N."/>
            <person name="Sandor L."/>
            <person name="Smith M.E."/>
            <person name="Tsang A."/>
            <person name="Grigoriev I.V."/>
            <person name="Stajich J.E."/>
            <person name="Spatafora J.W."/>
        </authorList>
    </citation>
    <scope>NUCLEOTIDE SEQUENCE</scope>
    <source>
        <strain evidence="3">RSA 2281</strain>
    </source>
</reference>
<dbReference type="AlphaFoldDB" id="A0AAD5KCB4"/>
<feature type="compositionally biased region" description="Basic and acidic residues" evidence="1">
    <location>
        <begin position="108"/>
        <end position="121"/>
    </location>
</feature>
<keyword evidence="4" id="KW-1185">Reference proteome</keyword>
<reference evidence="3" key="2">
    <citation type="submission" date="2023-02" db="EMBL/GenBank/DDBJ databases">
        <authorList>
            <consortium name="DOE Joint Genome Institute"/>
            <person name="Mondo S.J."/>
            <person name="Chang Y."/>
            <person name="Wang Y."/>
            <person name="Ahrendt S."/>
            <person name="Andreopoulos W."/>
            <person name="Barry K."/>
            <person name="Beard J."/>
            <person name="Benny G.L."/>
            <person name="Blankenship S."/>
            <person name="Bonito G."/>
            <person name="Cuomo C."/>
            <person name="Desiro A."/>
            <person name="Gervers K.A."/>
            <person name="Hundley H."/>
            <person name="Kuo A."/>
            <person name="LaButti K."/>
            <person name="Lang B.F."/>
            <person name="Lipzen A."/>
            <person name="O'Donnell K."/>
            <person name="Pangilinan J."/>
            <person name="Reynolds N."/>
            <person name="Sandor L."/>
            <person name="Smith M.W."/>
            <person name="Tsang A."/>
            <person name="Grigoriev I.V."/>
            <person name="Stajich J.E."/>
            <person name="Spatafora J.W."/>
        </authorList>
    </citation>
    <scope>NUCLEOTIDE SEQUENCE</scope>
    <source>
        <strain evidence="3">RSA 2281</strain>
    </source>
</reference>
<protein>
    <submittedName>
        <fullName evidence="3">Uncharacterized protein</fullName>
    </submittedName>
</protein>
<sequence length="147" mass="16497">MLENAKERDPKTVCIAMGAGILVLIGVAVAVLATSHVLPFGNEDKSADASQNTMDTQSIKYYNDEELANKSTYGHHIKDEPLDVKATKYKHNDEEGSTLHHKKQSSSNDKRQYNGETRENVHILPNKLDGSKENDNRWQPRGSYQTE</sequence>
<keyword evidence="2" id="KW-1133">Transmembrane helix</keyword>
<feature type="compositionally biased region" description="Basic and acidic residues" evidence="1">
    <location>
        <begin position="76"/>
        <end position="98"/>
    </location>
</feature>
<accession>A0AAD5KCB4</accession>
<evidence type="ECO:0000256" key="1">
    <source>
        <dbReference type="SAM" id="MobiDB-lite"/>
    </source>
</evidence>
<comment type="caution">
    <text evidence="3">The sequence shown here is derived from an EMBL/GenBank/DDBJ whole genome shotgun (WGS) entry which is preliminary data.</text>
</comment>
<proteinExistence type="predicted"/>
<feature type="region of interest" description="Disordered" evidence="1">
    <location>
        <begin position="72"/>
        <end position="147"/>
    </location>
</feature>
<dbReference type="Proteomes" id="UP001209540">
    <property type="component" value="Unassembled WGS sequence"/>
</dbReference>
<evidence type="ECO:0000313" key="4">
    <source>
        <dbReference type="Proteomes" id="UP001209540"/>
    </source>
</evidence>
<gene>
    <name evidence="3" type="ORF">BDA99DRAFT_553995</name>
</gene>